<keyword evidence="10 13" id="KW-0324">Glycolysis</keyword>
<dbReference type="HOGENOM" id="CLU_015439_1_1_2"/>
<dbReference type="EMBL" id="CP000852">
    <property type="protein sequence ID" value="ABW01421.1"/>
    <property type="molecule type" value="Genomic_DNA"/>
</dbReference>
<dbReference type="STRING" id="397948.Cmaq_0580"/>
<keyword evidence="5" id="KW-0479">Metal-binding</keyword>
<dbReference type="GO" id="GO:0004743">
    <property type="term" value="F:pyruvate kinase activity"/>
    <property type="evidence" value="ECO:0007669"/>
    <property type="project" value="UniProtKB-UniRule"/>
</dbReference>
<dbReference type="Proteomes" id="UP000001137">
    <property type="component" value="Chromosome"/>
</dbReference>
<keyword evidence="6" id="KW-0547">Nucleotide-binding</keyword>
<dbReference type="EC" id="2.7.1.40" evidence="3 12"/>
<protein>
    <recommendedName>
        <fullName evidence="3 12">Pyruvate kinase</fullName>
        <ecNumber evidence="3 12">2.7.1.40</ecNumber>
    </recommendedName>
</protein>
<dbReference type="PANTHER" id="PTHR11817">
    <property type="entry name" value="PYRUVATE KINASE"/>
    <property type="match status" value="1"/>
</dbReference>
<evidence type="ECO:0000256" key="7">
    <source>
        <dbReference type="ARBA" id="ARBA00022777"/>
    </source>
</evidence>
<dbReference type="GO" id="GO:0000287">
    <property type="term" value="F:magnesium ion binding"/>
    <property type="evidence" value="ECO:0007669"/>
    <property type="project" value="UniProtKB-UniRule"/>
</dbReference>
<evidence type="ECO:0000313" key="16">
    <source>
        <dbReference type="EMBL" id="ABW01421.1"/>
    </source>
</evidence>
<dbReference type="InterPro" id="IPR015813">
    <property type="entry name" value="Pyrv/PenolPyrv_kinase-like_dom"/>
</dbReference>
<dbReference type="SUPFAM" id="SSF50800">
    <property type="entry name" value="PK beta-barrel domain-like"/>
    <property type="match status" value="1"/>
</dbReference>
<comment type="catalytic activity">
    <reaction evidence="13">
        <text>pyruvate + ATP = phosphoenolpyruvate + ADP + H(+)</text>
        <dbReference type="Rhea" id="RHEA:18157"/>
        <dbReference type="ChEBI" id="CHEBI:15361"/>
        <dbReference type="ChEBI" id="CHEBI:15378"/>
        <dbReference type="ChEBI" id="CHEBI:30616"/>
        <dbReference type="ChEBI" id="CHEBI:58702"/>
        <dbReference type="ChEBI" id="CHEBI:456216"/>
        <dbReference type="EC" id="2.7.1.40"/>
    </reaction>
</comment>
<evidence type="ECO:0000256" key="2">
    <source>
        <dbReference type="ARBA" id="ARBA00008663"/>
    </source>
</evidence>
<dbReference type="AlphaFoldDB" id="A8MCB5"/>
<organism evidence="16 17">
    <name type="scientific">Caldivirga maquilingensis (strain ATCC 700844 / DSM 13496 / JCM 10307 / IC-167)</name>
    <dbReference type="NCBI Taxonomy" id="397948"/>
    <lineage>
        <taxon>Archaea</taxon>
        <taxon>Thermoproteota</taxon>
        <taxon>Thermoprotei</taxon>
        <taxon>Thermoproteales</taxon>
        <taxon>Thermoproteaceae</taxon>
        <taxon>Caldivirga</taxon>
    </lineage>
</organism>
<feature type="domain" description="Pyruvate kinase C-terminal" evidence="15">
    <location>
        <begin position="348"/>
        <end position="447"/>
    </location>
</feature>
<dbReference type="RefSeq" id="WP_012185641.1">
    <property type="nucleotide sequence ID" value="NC_009954.1"/>
</dbReference>
<dbReference type="Pfam" id="PF02887">
    <property type="entry name" value="PK_C"/>
    <property type="match status" value="1"/>
</dbReference>
<dbReference type="InterPro" id="IPR036918">
    <property type="entry name" value="Pyrv_Knase_C_sf"/>
</dbReference>
<comment type="similarity">
    <text evidence="2 13">Belongs to the pyruvate kinase family.</text>
</comment>
<accession>A8MCB5</accession>
<dbReference type="InterPro" id="IPR015793">
    <property type="entry name" value="Pyrv_Knase_brl"/>
</dbReference>
<evidence type="ECO:0000256" key="1">
    <source>
        <dbReference type="ARBA" id="ARBA00004997"/>
    </source>
</evidence>
<dbReference type="KEGG" id="cma:Cmaq_0580"/>
<dbReference type="SUPFAM" id="SSF52935">
    <property type="entry name" value="PK C-terminal domain-like"/>
    <property type="match status" value="1"/>
</dbReference>
<dbReference type="eggNOG" id="arCOG04120">
    <property type="taxonomic scope" value="Archaea"/>
</dbReference>
<evidence type="ECO:0000256" key="11">
    <source>
        <dbReference type="ARBA" id="ARBA00023317"/>
    </source>
</evidence>
<dbReference type="Gene3D" id="3.40.1380.20">
    <property type="entry name" value="Pyruvate kinase, C-terminal domain"/>
    <property type="match status" value="1"/>
</dbReference>
<evidence type="ECO:0000259" key="14">
    <source>
        <dbReference type="Pfam" id="PF00224"/>
    </source>
</evidence>
<comment type="pathway">
    <text evidence="1 13">Carbohydrate degradation; glycolysis; pyruvate from D-glyceraldehyde 3-phosphate: step 5/5.</text>
</comment>
<evidence type="ECO:0000256" key="5">
    <source>
        <dbReference type="ARBA" id="ARBA00022723"/>
    </source>
</evidence>
<evidence type="ECO:0000256" key="8">
    <source>
        <dbReference type="ARBA" id="ARBA00022840"/>
    </source>
</evidence>
<name>A8MCB5_CALMQ</name>
<dbReference type="NCBIfam" id="TIGR01064">
    <property type="entry name" value="pyruv_kin"/>
    <property type="match status" value="1"/>
</dbReference>
<dbReference type="GO" id="GO:0016301">
    <property type="term" value="F:kinase activity"/>
    <property type="evidence" value="ECO:0007669"/>
    <property type="project" value="UniProtKB-KW"/>
</dbReference>
<evidence type="ECO:0000256" key="6">
    <source>
        <dbReference type="ARBA" id="ARBA00022741"/>
    </source>
</evidence>
<evidence type="ECO:0000256" key="13">
    <source>
        <dbReference type="RuleBase" id="RU000504"/>
    </source>
</evidence>
<dbReference type="Pfam" id="PF00224">
    <property type="entry name" value="PK"/>
    <property type="match status" value="1"/>
</dbReference>
<keyword evidence="17" id="KW-1185">Reference proteome</keyword>
<evidence type="ECO:0000256" key="4">
    <source>
        <dbReference type="ARBA" id="ARBA00022679"/>
    </source>
</evidence>
<sequence length="456" mass="50472">MVGKVKIMATIGPSSEKPEVAGKLIKLIDGARVNFSHGDLNTWVSRIELIRRINPSIPILGDLPGPGVRTGEMVDLPFSKGDSLTFKLANEGKGYVPVPVKEFFDIVDKGDVIIMDDGRIRLEVTGKGSNEVTVVALTNGIIRTHKSITIMNKDYPLPILGDRDKEAIKVAAKYNLEYLGLSHVRSVEDIESTREYLRSLNYSPMIIVKVETASAIRSIKDIACNADYVMVARGDLGMVFNLEEVPKIQEKIITAAHSCGKPVMVATQLLESMVNNPVPTRAEVVDIMTSVLQGVDSLLLTDETTMGNYPVEAVEWLRRIVSNYEDQVTPGFRADSSVFDERMRFALGVAELADSIGAKIVVFTKSGLTAVRLSRYRPRVQILAGTPSEAVFRRLKLLWGVESRVINDQDYDKGMVDTLNEYIKEGLIKHGDLVVLTYGLRPNVSEYEHVIKLIRA</sequence>
<evidence type="ECO:0000259" key="15">
    <source>
        <dbReference type="Pfam" id="PF02887"/>
    </source>
</evidence>
<dbReference type="OrthoDB" id="56298at2157"/>
<dbReference type="InterPro" id="IPR011037">
    <property type="entry name" value="Pyrv_Knase-like_insert_dom_sf"/>
</dbReference>
<dbReference type="Gene3D" id="2.40.33.10">
    <property type="entry name" value="PK beta-barrel domain-like"/>
    <property type="match status" value="1"/>
</dbReference>
<evidence type="ECO:0000256" key="9">
    <source>
        <dbReference type="ARBA" id="ARBA00022842"/>
    </source>
</evidence>
<keyword evidence="7 13" id="KW-0418">Kinase</keyword>
<dbReference type="PRINTS" id="PR01050">
    <property type="entry name" value="PYRUVTKNASE"/>
</dbReference>
<dbReference type="InterPro" id="IPR015795">
    <property type="entry name" value="Pyrv_Knase_C"/>
</dbReference>
<gene>
    <name evidence="16" type="ordered locus">Cmaq_0580</name>
</gene>
<dbReference type="InterPro" id="IPR001697">
    <property type="entry name" value="Pyr_Knase"/>
</dbReference>
<dbReference type="GO" id="GO:0030955">
    <property type="term" value="F:potassium ion binding"/>
    <property type="evidence" value="ECO:0007669"/>
    <property type="project" value="UniProtKB-UniRule"/>
</dbReference>
<evidence type="ECO:0000256" key="12">
    <source>
        <dbReference type="NCBIfam" id="TIGR01064"/>
    </source>
</evidence>
<evidence type="ECO:0000256" key="10">
    <source>
        <dbReference type="ARBA" id="ARBA00023152"/>
    </source>
</evidence>
<reference evidence="16 17" key="1">
    <citation type="submission" date="2007-10" db="EMBL/GenBank/DDBJ databases">
        <title>Complete sequence of Caldivirga maquilingensis IC-167.</title>
        <authorList>
            <consortium name="US DOE Joint Genome Institute"/>
            <person name="Copeland A."/>
            <person name="Lucas S."/>
            <person name="Lapidus A."/>
            <person name="Barry K."/>
            <person name="Glavina del Rio T."/>
            <person name="Dalin E."/>
            <person name="Tice H."/>
            <person name="Pitluck S."/>
            <person name="Saunders E."/>
            <person name="Brettin T."/>
            <person name="Bruce D."/>
            <person name="Detter J.C."/>
            <person name="Han C."/>
            <person name="Schmutz J."/>
            <person name="Larimer F."/>
            <person name="Land M."/>
            <person name="Hauser L."/>
            <person name="Kyrpides N."/>
            <person name="Ivanova N."/>
            <person name="Biddle J.F."/>
            <person name="Zhang Z."/>
            <person name="Fitz-Gibbon S.T."/>
            <person name="Lowe T.M."/>
            <person name="Saltikov C."/>
            <person name="House C.H."/>
            <person name="Richardson P."/>
        </authorList>
    </citation>
    <scope>NUCLEOTIDE SEQUENCE [LARGE SCALE GENOMIC DNA]</scope>
    <source>
        <strain evidence="17">ATCC 700844 / DSM 13496 / JCM 10307 / IC-167</strain>
    </source>
</reference>
<evidence type="ECO:0000313" key="17">
    <source>
        <dbReference type="Proteomes" id="UP000001137"/>
    </source>
</evidence>
<dbReference type="GeneID" id="5709071"/>
<dbReference type="SUPFAM" id="SSF51621">
    <property type="entry name" value="Phosphoenolpyruvate/pyruvate domain"/>
    <property type="match status" value="1"/>
</dbReference>
<dbReference type="Gene3D" id="3.20.20.60">
    <property type="entry name" value="Phosphoenolpyruvate-binding domains"/>
    <property type="match status" value="1"/>
</dbReference>
<dbReference type="InterPro" id="IPR040442">
    <property type="entry name" value="Pyrv_kinase-like_dom_sf"/>
</dbReference>
<feature type="domain" description="Pyruvate kinase barrel" evidence="14">
    <location>
        <begin position="4"/>
        <end position="314"/>
    </location>
</feature>
<keyword evidence="8" id="KW-0067">ATP-binding</keyword>
<keyword evidence="4 13" id="KW-0808">Transferase</keyword>
<dbReference type="GO" id="GO:0005524">
    <property type="term" value="F:ATP binding"/>
    <property type="evidence" value="ECO:0007669"/>
    <property type="project" value="UniProtKB-KW"/>
</dbReference>
<evidence type="ECO:0000256" key="3">
    <source>
        <dbReference type="ARBA" id="ARBA00012142"/>
    </source>
</evidence>
<dbReference type="InterPro" id="IPR015806">
    <property type="entry name" value="Pyrv_Knase_insert_dom_sf"/>
</dbReference>
<dbReference type="UniPathway" id="UPA00109">
    <property type="reaction ID" value="UER00188"/>
</dbReference>
<keyword evidence="11 16" id="KW-0670">Pyruvate</keyword>
<proteinExistence type="inferred from homology"/>
<keyword evidence="9 13" id="KW-0460">Magnesium</keyword>